<accession>A0AA40B754</accession>
<evidence type="ECO:0000313" key="3">
    <source>
        <dbReference type="Proteomes" id="UP001172101"/>
    </source>
</evidence>
<gene>
    <name evidence="2" type="ORF">B0T26DRAFT_748730</name>
</gene>
<dbReference type="EMBL" id="JAUIRO010000002">
    <property type="protein sequence ID" value="KAK0728528.1"/>
    <property type="molecule type" value="Genomic_DNA"/>
</dbReference>
<dbReference type="AlphaFoldDB" id="A0AA40B754"/>
<evidence type="ECO:0000313" key="2">
    <source>
        <dbReference type="EMBL" id="KAK0728528.1"/>
    </source>
</evidence>
<evidence type="ECO:0008006" key="4">
    <source>
        <dbReference type="Google" id="ProtNLM"/>
    </source>
</evidence>
<dbReference type="Proteomes" id="UP001172101">
    <property type="component" value="Unassembled WGS sequence"/>
</dbReference>
<proteinExistence type="predicted"/>
<feature type="region of interest" description="Disordered" evidence="1">
    <location>
        <begin position="293"/>
        <end position="315"/>
    </location>
</feature>
<sequence>MDEETTRRLQKDLAEARAEIARQKKRADDEEAARLAEKKRADDEVAKNENTAYLRYLHNIQTHIPPILRVETNRQRAALGKAANANGKMLQILFGDAFHFPSFNDSKSVAKNLSPGKRRDEQYIRPSVRAYLETPSMLIVNTFLRLTDDPQYRGLEFQFGNNAYGTSARKKTSSVPDVDEPDVERRSRSQSLSRSRSHSHSHSHSLHSSPSPSKRKFDSATALVPDRWGLRLRRNESDDDDAEFSESILPGEYKAAHKIRGDHIRNILGNPDVPPAEALVGVCAERRRIAGNSGIGISSDTGDESDNSGSVDGKQKTAATADAALTAIWRQKDEMTIAEVICQTYHYMIVYGTKYGYVTSGEGTVFFMIVPKSPDALLYHFIDHAVFLQTEDDPLRVPAAQMATLILEALVTDLRDQGITTALFTDLPHRSADDADGAGGAGGNANRDSRSSRPVVLIEHARQEYCTQACLLGLRRGGPLDPACPNTSEHARAERQRTGADGRQQHHATNTAELCTILLKQLTGSLSAGIECLMKFGLFGAIGTLFNITLCGYGYTFVAKGVQDADELALKREAAFYASPVTQRVQGVLIPVYLGWRRIPEAIDDVESIVQDIEDSLYRHSIVHADIRLANLAWNKELKQVMALDFDRAFLMDGPCEVSPLPSKTVTQVVGKAVFLGKRIREDAALARLAVGQAHVHAALQQARDTFEGLDF</sequence>
<protein>
    <recommendedName>
        <fullName evidence="4">Protein kinase domain-containing protein</fullName>
    </recommendedName>
</protein>
<feature type="region of interest" description="Disordered" evidence="1">
    <location>
        <begin position="483"/>
        <end position="507"/>
    </location>
</feature>
<evidence type="ECO:0000256" key="1">
    <source>
        <dbReference type="SAM" id="MobiDB-lite"/>
    </source>
</evidence>
<feature type="region of interest" description="Disordered" evidence="1">
    <location>
        <begin position="20"/>
        <end position="44"/>
    </location>
</feature>
<feature type="compositionally biased region" description="Basic and acidic residues" evidence="1">
    <location>
        <begin position="489"/>
        <end position="504"/>
    </location>
</feature>
<feature type="region of interest" description="Disordered" evidence="1">
    <location>
        <begin position="166"/>
        <end position="220"/>
    </location>
</feature>
<reference evidence="2" key="1">
    <citation type="submission" date="2023-06" db="EMBL/GenBank/DDBJ databases">
        <title>Genome-scale phylogeny and comparative genomics of the fungal order Sordariales.</title>
        <authorList>
            <consortium name="Lawrence Berkeley National Laboratory"/>
            <person name="Hensen N."/>
            <person name="Bonometti L."/>
            <person name="Westerberg I."/>
            <person name="Brannstrom I.O."/>
            <person name="Guillou S."/>
            <person name="Cros-Aarteil S."/>
            <person name="Calhoun S."/>
            <person name="Haridas S."/>
            <person name="Kuo A."/>
            <person name="Mondo S."/>
            <person name="Pangilinan J."/>
            <person name="Riley R."/>
            <person name="LaButti K."/>
            <person name="Andreopoulos B."/>
            <person name="Lipzen A."/>
            <person name="Chen C."/>
            <person name="Yanf M."/>
            <person name="Daum C."/>
            <person name="Ng V."/>
            <person name="Clum A."/>
            <person name="Steindorff A."/>
            <person name="Ohm R."/>
            <person name="Martin F."/>
            <person name="Silar P."/>
            <person name="Natvig D."/>
            <person name="Lalanne C."/>
            <person name="Gautier V."/>
            <person name="Ament-velasquez S.L."/>
            <person name="Kruys A."/>
            <person name="Hutchinson M.I."/>
            <person name="Powell A.J."/>
            <person name="Barry K."/>
            <person name="Miller A.N."/>
            <person name="Grigoriev I.V."/>
            <person name="Debuchy R."/>
            <person name="Gladieux P."/>
            <person name="Thoren M.H."/>
            <person name="Johannesson H."/>
        </authorList>
    </citation>
    <scope>NUCLEOTIDE SEQUENCE</scope>
    <source>
        <strain evidence="2">SMH2392-1A</strain>
    </source>
</reference>
<keyword evidence="3" id="KW-1185">Reference proteome</keyword>
<feature type="compositionally biased region" description="Basic residues" evidence="1">
    <location>
        <begin position="195"/>
        <end position="205"/>
    </location>
</feature>
<comment type="caution">
    <text evidence="2">The sequence shown here is derived from an EMBL/GenBank/DDBJ whole genome shotgun (WGS) entry which is preliminary data.</text>
</comment>
<dbReference type="GeneID" id="85328270"/>
<name>A0AA40B754_9PEZI</name>
<dbReference type="RefSeq" id="XP_060301383.1">
    <property type="nucleotide sequence ID" value="XM_060445000.1"/>
</dbReference>
<organism evidence="2 3">
    <name type="scientific">Lasiosphaeria miniovina</name>
    <dbReference type="NCBI Taxonomy" id="1954250"/>
    <lineage>
        <taxon>Eukaryota</taxon>
        <taxon>Fungi</taxon>
        <taxon>Dikarya</taxon>
        <taxon>Ascomycota</taxon>
        <taxon>Pezizomycotina</taxon>
        <taxon>Sordariomycetes</taxon>
        <taxon>Sordariomycetidae</taxon>
        <taxon>Sordariales</taxon>
        <taxon>Lasiosphaeriaceae</taxon>
        <taxon>Lasiosphaeria</taxon>
    </lineage>
</organism>